<comment type="caution">
    <text evidence="11">The sequence shown here is derived from an EMBL/GenBank/DDBJ whole genome shotgun (WGS) entry which is preliminary data.</text>
</comment>
<evidence type="ECO:0000256" key="4">
    <source>
        <dbReference type="ARBA" id="ARBA00022853"/>
    </source>
</evidence>
<accession>A0AAD5X3W1</accession>
<dbReference type="GO" id="GO:0005634">
    <property type="term" value="C:nucleus"/>
    <property type="evidence" value="ECO:0007669"/>
    <property type="project" value="UniProtKB-SubCell"/>
</dbReference>
<dbReference type="Pfam" id="PF05712">
    <property type="entry name" value="MRG"/>
    <property type="match status" value="1"/>
</dbReference>
<dbReference type="AlphaFoldDB" id="A0AAD5X3W1"/>
<dbReference type="InterPro" id="IPR011990">
    <property type="entry name" value="TPR-like_helical_dom_sf"/>
</dbReference>
<keyword evidence="7" id="KW-0539">Nucleus</keyword>
<dbReference type="Pfam" id="PF22732">
    <property type="entry name" value="MSL3_chromo-like"/>
    <property type="match status" value="1"/>
</dbReference>
<evidence type="ECO:0000259" key="9">
    <source>
        <dbReference type="Pfam" id="PF05712"/>
    </source>
</evidence>
<evidence type="ECO:0000259" key="10">
    <source>
        <dbReference type="Pfam" id="PF22732"/>
    </source>
</evidence>
<keyword evidence="4" id="KW-0156">Chromatin regulator</keyword>
<dbReference type="InterPro" id="IPR026541">
    <property type="entry name" value="MRG_dom"/>
</dbReference>
<feature type="domain" description="MRG" evidence="9">
    <location>
        <begin position="837"/>
        <end position="1033"/>
    </location>
</feature>
<evidence type="ECO:0000313" key="11">
    <source>
        <dbReference type="EMBL" id="KAJ3055273.1"/>
    </source>
</evidence>
<proteinExistence type="inferred from homology"/>
<dbReference type="GO" id="GO:0006355">
    <property type="term" value="P:regulation of DNA-templated transcription"/>
    <property type="evidence" value="ECO:0007669"/>
    <property type="project" value="InterPro"/>
</dbReference>
<dbReference type="SUPFAM" id="SSF48452">
    <property type="entry name" value="TPR-like"/>
    <property type="match status" value="1"/>
</dbReference>
<evidence type="ECO:0000256" key="6">
    <source>
        <dbReference type="ARBA" id="ARBA00023163"/>
    </source>
</evidence>
<evidence type="ECO:0000256" key="7">
    <source>
        <dbReference type="ARBA" id="ARBA00023242"/>
    </source>
</evidence>
<dbReference type="InterPro" id="IPR016197">
    <property type="entry name" value="Chromo-like_dom_sf"/>
</dbReference>
<dbReference type="Gene3D" id="1.25.40.10">
    <property type="entry name" value="Tetratricopeptide repeat domain"/>
    <property type="match status" value="1"/>
</dbReference>
<dbReference type="Gene3D" id="2.30.30.140">
    <property type="match status" value="1"/>
</dbReference>
<feature type="domain" description="MSL3 chromodomain-like" evidence="10">
    <location>
        <begin position="765"/>
        <end position="804"/>
    </location>
</feature>
<evidence type="ECO:0000256" key="5">
    <source>
        <dbReference type="ARBA" id="ARBA00023015"/>
    </source>
</evidence>
<dbReference type="Gene3D" id="1.10.274.30">
    <property type="entry name" value="MRG domain"/>
    <property type="match status" value="1"/>
</dbReference>
<feature type="compositionally biased region" description="Basic and acidic residues" evidence="8">
    <location>
        <begin position="117"/>
        <end position="130"/>
    </location>
</feature>
<dbReference type="InterPro" id="IPR008676">
    <property type="entry name" value="MRG"/>
</dbReference>
<dbReference type="PANTHER" id="PTHR10880:SF15">
    <property type="entry name" value="MSL COMPLEX SUBUNIT 3"/>
    <property type="match status" value="1"/>
</dbReference>
<keyword evidence="6" id="KW-0804">Transcription</keyword>
<evidence type="ECO:0000313" key="12">
    <source>
        <dbReference type="Proteomes" id="UP001212841"/>
    </source>
</evidence>
<dbReference type="InterPro" id="IPR016024">
    <property type="entry name" value="ARM-type_fold"/>
</dbReference>
<dbReference type="InterPro" id="IPR053820">
    <property type="entry name" value="MSL3_chromo-like"/>
</dbReference>
<dbReference type="GO" id="GO:0000123">
    <property type="term" value="C:histone acetyltransferase complex"/>
    <property type="evidence" value="ECO:0007669"/>
    <property type="project" value="TreeGrafter"/>
</dbReference>
<sequence>MDAILTGKITEEEKTSARIEFANADLVKALHPMSNTATPVPQPLPDDGLRTGAATETCYAVGTAENGSKQKGAFYCSRWEKLDVDSAETREGNDAAPAAELSKDAQQKSQTGPTKMSKREKQVHERASQHRLRGNELFKAKQYVEAIEAYTNGIKVYLDTAAPKYGRPNSDSYHISTILGRLDWKPVAPDPALYNNRALCYIHLQQWQNVIDDCSRALELDSTSVKAQWRRAQGYRAVKEFSLANEDAMAVRMKVEEYETAKGAERKAGSRTTVVNPGITMSQVVDFLNVLEEDAAQLAAEERLTGQLEESGTRDMLEGLITTLAEEVAQNGDGSVRLASATLEKLLVREPSLADAFRLFGGFDKLLKQLSPSNVKTVLPILVSASQPSVSNRKEMSRWINIILENLMAIAKPDVGTISYGARLLSICADENVFVNSITRMPKRGKDFGRLLRMFLIQKGDVVTSVAATADLLDFVNKVLACKSVCVHALQKEWEIPLGELACALPTHIAHTAAGGSNDLCLAACRCATMLMEREFAKKQIVVNENFESFTKAVFGTISFIRQNQQRNSPKEFSFPLSAILTAFHNVLLHLAKPTPNILVTHNVVPTLMELFSSKDLWPTLTATLTKLAKHHLQLVADGLDGWWDEVPVKEILTAFVAGKKGLAEMEAVTVAERTSMCSSALQLLAIWLQKGGDRNVAEWKAEGGFTLLGDLLGLYVALDANEFDELLIGNAALCVGECVRKAEQAKVMAEGGLADILIILLRSNEQPLYKIHYKGWAPKWDDLVDGSRILKLNNDNLDLAVRLEMEVAGKKGEKRKSLGTVGPSLKNLLEGGRRKGKSIVKDDDTEELSASFKIDIPPNLLAVLQEDGNMIREDKLVPLPRTPNIRTILSSYRTFALESAPPPPGGLDALDSVITGLQTYFEAAIGTVLLYQNERQQHNAVSRKLFPNQGPRKRTKGDIAAGKNIDLTQIKGETVSDVYGAEHLLRLFVPLPVLLTRSGADDETVDICRAHFDYVLRYLDQNRDTLFLEAYET</sequence>
<dbReference type="PANTHER" id="PTHR10880">
    <property type="entry name" value="MORTALITY FACTOR 4-LIKE PROTEIN"/>
    <property type="match status" value="1"/>
</dbReference>
<dbReference type="PROSITE" id="PS51640">
    <property type="entry name" value="MRG"/>
    <property type="match status" value="1"/>
</dbReference>
<evidence type="ECO:0000256" key="8">
    <source>
        <dbReference type="SAM" id="MobiDB-lite"/>
    </source>
</evidence>
<protein>
    <recommendedName>
        <fullName evidence="3">Chromatin modification-related protein EAF3</fullName>
    </recommendedName>
</protein>
<dbReference type="SUPFAM" id="SSF54160">
    <property type="entry name" value="Chromo domain-like"/>
    <property type="match status" value="1"/>
</dbReference>
<dbReference type="GO" id="GO:0006325">
    <property type="term" value="P:chromatin organization"/>
    <property type="evidence" value="ECO:0007669"/>
    <property type="project" value="UniProtKB-KW"/>
</dbReference>
<evidence type="ECO:0000256" key="1">
    <source>
        <dbReference type="ARBA" id="ARBA00004123"/>
    </source>
</evidence>
<dbReference type="Proteomes" id="UP001212841">
    <property type="component" value="Unassembled WGS sequence"/>
</dbReference>
<feature type="region of interest" description="Disordered" evidence="8">
    <location>
        <begin position="88"/>
        <end position="130"/>
    </location>
</feature>
<dbReference type="SMART" id="SM00028">
    <property type="entry name" value="TPR"/>
    <property type="match status" value="2"/>
</dbReference>
<comment type="subcellular location">
    <subcellularLocation>
        <location evidence="1">Nucleus</location>
    </subcellularLocation>
</comment>
<dbReference type="InterPro" id="IPR019734">
    <property type="entry name" value="TPR_rpt"/>
</dbReference>
<name>A0AAD5X3W1_9FUNG</name>
<evidence type="ECO:0000256" key="3">
    <source>
        <dbReference type="ARBA" id="ARBA00018505"/>
    </source>
</evidence>
<evidence type="ECO:0000256" key="2">
    <source>
        <dbReference type="ARBA" id="ARBA00009093"/>
    </source>
</evidence>
<dbReference type="EMBL" id="JADGJD010000087">
    <property type="protein sequence ID" value="KAJ3055273.1"/>
    <property type="molecule type" value="Genomic_DNA"/>
</dbReference>
<comment type="similarity">
    <text evidence="2">Belongs to the MRG family.</text>
</comment>
<gene>
    <name evidence="11" type="primary">EAF3_2</name>
    <name evidence="11" type="ORF">HK097_011004</name>
</gene>
<keyword evidence="12" id="KW-1185">Reference proteome</keyword>
<reference evidence="11" key="1">
    <citation type="submission" date="2020-05" db="EMBL/GenBank/DDBJ databases">
        <title>Phylogenomic resolution of chytrid fungi.</title>
        <authorList>
            <person name="Stajich J.E."/>
            <person name="Amses K."/>
            <person name="Simmons R."/>
            <person name="Seto K."/>
            <person name="Myers J."/>
            <person name="Bonds A."/>
            <person name="Quandt C.A."/>
            <person name="Barry K."/>
            <person name="Liu P."/>
            <person name="Grigoriev I."/>
            <person name="Longcore J.E."/>
            <person name="James T.Y."/>
        </authorList>
    </citation>
    <scope>NUCLEOTIDE SEQUENCE</scope>
    <source>
        <strain evidence="11">JEL0318</strain>
    </source>
</reference>
<dbReference type="SUPFAM" id="SSF48371">
    <property type="entry name" value="ARM repeat"/>
    <property type="match status" value="1"/>
</dbReference>
<dbReference type="InterPro" id="IPR038217">
    <property type="entry name" value="MRG_C_sf"/>
</dbReference>
<organism evidence="11 12">
    <name type="scientific">Rhizophlyctis rosea</name>
    <dbReference type="NCBI Taxonomy" id="64517"/>
    <lineage>
        <taxon>Eukaryota</taxon>
        <taxon>Fungi</taxon>
        <taxon>Fungi incertae sedis</taxon>
        <taxon>Chytridiomycota</taxon>
        <taxon>Chytridiomycota incertae sedis</taxon>
        <taxon>Chytridiomycetes</taxon>
        <taxon>Rhizophlyctidales</taxon>
        <taxon>Rhizophlyctidaceae</taxon>
        <taxon>Rhizophlyctis</taxon>
    </lineage>
</organism>
<keyword evidence="5" id="KW-0805">Transcription regulation</keyword>